<dbReference type="InterPro" id="IPR003374">
    <property type="entry name" value="ApbE-like_sf"/>
</dbReference>
<accession>A0ABP9UDR6</accession>
<evidence type="ECO:0000313" key="13">
    <source>
        <dbReference type="Proteomes" id="UP001423409"/>
    </source>
</evidence>
<gene>
    <name evidence="12" type="primary">apbE</name>
    <name evidence="12" type="ORF">Dcae01_01297</name>
</gene>
<dbReference type="PANTHER" id="PTHR30040">
    <property type="entry name" value="THIAMINE BIOSYNTHESIS LIPOPROTEIN APBE"/>
    <property type="match status" value="1"/>
</dbReference>
<protein>
    <recommendedName>
        <fullName evidence="3 11">FAD:protein FMN transferase</fullName>
        <ecNumber evidence="2 11">2.7.1.180</ecNumber>
    </recommendedName>
    <alternativeName>
        <fullName evidence="9 11">Flavin transferase</fullName>
    </alternativeName>
</protein>
<name>A0ABP9UDR6_9DEIO</name>
<keyword evidence="5 11" id="KW-0808">Transferase</keyword>
<dbReference type="Proteomes" id="UP001423409">
    <property type="component" value="Unassembled WGS sequence"/>
</dbReference>
<dbReference type="PIRSF" id="PIRSF006268">
    <property type="entry name" value="ApbE"/>
    <property type="match status" value="1"/>
</dbReference>
<dbReference type="InterPro" id="IPR024932">
    <property type="entry name" value="ApbE"/>
</dbReference>
<keyword evidence="7 11" id="KW-0274">FAD</keyword>
<evidence type="ECO:0000256" key="2">
    <source>
        <dbReference type="ARBA" id="ARBA00011955"/>
    </source>
</evidence>
<sequence length="358" mass="37683">MRRVARPSGARLGGVVFDPVQDFSGRIAGVILTTLLNAMRPTHRLRSIHERLGTHVEVQVVARTRAHAEHAAGAALTEIDRLSRVFNRFDPTSELCRWQAQGGAHVPLSLDLLRVLRLADHWRTLSGGAFHPGADAFGMLWRQAGATGREPTPGTLARQASALRAEPWTLHPDGSATLHARYPIGLNAIAKGYVVDCAATVASRCPGVRSVLVNAGGDLRVIGGPGVQVPVADPFTVRDNAPPLARLRVRGAALASGGCPHRGYQVGDRRYSHVIDPRTGAPVQDMPGVTVTAPECASADALATALSVMAPAAALALVNDLPGCEALIVTAGGQRLSSAGWRSLRGQTGPGRLIPALR</sequence>
<evidence type="ECO:0000256" key="1">
    <source>
        <dbReference type="ARBA" id="ARBA00001946"/>
    </source>
</evidence>
<evidence type="ECO:0000256" key="11">
    <source>
        <dbReference type="PIRNR" id="PIRNR006268"/>
    </source>
</evidence>
<evidence type="ECO:0000256" key="6">
    <source>
        <dbReference type="ARBA" id="ARBA00022723"/>
    </source>
</evidence>
<dbReference type="EC" id="2.7.1.180" evidence="2 11"/>
<keyword evidence="8 11" id="KW-0460">Magnesium</keyword>
<dbReference type="GO" id="GO:0016740">
    <property type="term" value="F:transferase activity"/>
    <property type="evidence" value="ECO:0007669"/>
    <property type="project" value="UniProtKB-KW"/>
</dbReference>
<dbReference type="Gene3D" id="3.10.520.10">
    <property type="entry name" value="ApbE-like domains"/>
    <property type="match status" value="1"/>
</dbReference>
<dbReference type="PANTHER" id="PTHR30040:SF2">
    <property type="entry name" value="FAD:PROTEIN FMN TRANSFERASE"/>
    <property type="match status" value="1"/>
</dbReference>
<evidence type="ECO:0000256" key="5">
    <source>
        <dbReference type="ARBA" id="ARBA00022679"/>
    </source>
</evidence>
<evidence type="ECO:0000256" key="7">
    <source>
        <dbReference type="ARBA" id="ARBA00022827"/>
    </source>
</evidence>
<evidence type="ECO:0000256" key="3">
    <source>
        <dbReference type="ARBA" id="ARBA00016337"/>
    </source>
</evidence>
<organism evidence="12 13">
    <name type="scientific">Deinococcus caeni</name>
    <dbReference type="NCBI Taxonomy" id="569127"/>
    <lineage>
        <taxon>Bacteria</taxon>
        <taxon>Thermotogati</taxon>
        <taxon>Deinococcota</taxon>
        <taxon>Deinococci</taxon>
        <taxon>Deinococcales</taxon>
        <taxon>Deinococcaceae</taxon>
        <taxon>Deinococcus</taxon>
    </lineage>
</organism>
<comment type="cofactor">
    <cofactor evidence="1">
        <name>Mg(2+)</name>
        <dbReference type="ChEBI" id="CHEBI:18420"/>
    </cofactor>
</comment>
<keyword evidence="13" id="KW-1185">Reference proteome</keyword>
<dbReference type="Pfam" id="PF02424">
    <property type="entry name" value="ApbE"/>
    <property type="match status" value="1"/>
</dbReference>
<dbReference type="SUPFAM" id="SSF143631">
    <property type="entry name" value="ApbE-like"/>
    <property type="match status" value="1"/>
</dbReference>
<evidence type="ECO:0000313" key="12">
    <source>
        <dbReference type="EMBL" id="GAA5439790.1"/>
    </source>
</evidence>
<keyword evidence="4 11" id="KW-0285">Flavoprotein</keyword>
<proteinExistence type="inferred from homology"/>
<evidence type="ECO:0000256" key="9">
    <source>
        <dbReference type="ARBA" id="ARBA00031306"/>
    </source>
</evidence>
<reference evidence="12 13" key="1">
    <citation type="submission" date="2024-02" db="EMBL/GenBank/DDBJ databases">
        <title>Deinococcus caeni NBRC 101312.</title>
        <authorList>
            <person name="Ichikawa N."/>
            <person name="Katano-Makiyama Y."/>
            <person name="Hidaka K."/>
        </authorList>
    </citation>
    <scope>NUCLEOTIDE SEQUENCE [LARGE SCALE GENOMIC DNA]</scope>
    <source>
        <strain evidence="12 13">NBRC 101312</strain>
    </source>
</reference>
<dbReference type="EMBL" id="BAABQU010000012">
    <property type="protein sequence ID" value="GAA5439790.1"/>
    <property type="molecule type" value="Genomic_DNA"/>
</dbReference>
<comment type="catalytic activity">
    <reaction evidence="10 11">
        <text>L-threonyl-[protein] + FAD = FMN-L-threonyl-[protein] + AMP + H(+)</text>
        <dbReference type="Rhea" id="RHEA:36847"/>
        <dbReference type="Rhea" id="RHEA-COMP:11060"/>
        <dbReference type="Rhea" id="RHEA-COMP:11061"/>
        <dbReference type="ChEBI" id="CHEBI:15378"/>
        <dbReference type="ChEBI" id="CHEBI:30013"/>
        <dbReference type="ChEBI" id="CHEBI:57692"/>
        <dbReference type="ChEBI" id="CHEBI:74257"/>
        <dbReference type="ChEBI" id="CHEBI:456215"/>
        <dbReference type="EC" id="2.7.1.180"/>
    </reaction>
</comment>
<evidence type="ECO:0000256" key="10">
    <source>
        <dbReference type="ARBA" id="ARBA00048540"/>
    </source>
</evidence>
<comment type="similarity">
    <text evidence="11">Belongs to the ApbE family.</text>
</comment>
<keyword evidence="6 11" id="KW-0479">Metal-binding</keyword>
<evidence type="ECO:0000256" key="8">
    <source>
        <dbReference type="ARBA" id="ARBA00022842"/>
    </source>
</evidence>
<evidence type="ECO:0000256" key="4">
    <source>
        <dbReference type="ARBA" id="ARBA00022630"/>
    </source>
</evidence>
<comment type="caution">
    <text evidence="12">The sequence shown here is derived from an EMBL/GenBank/DDBJ whole genome shotgun (WGS) entry which is preliminary data.</text>
</comment>